<evidence type="ECO:0000313" key="3">
    <source>
        <dbReference type="EMBL" id="MEM5499375.1"/>
    </source>
</evidence>
<feature type="compositionally biased region" description="Basic and acidic residues" evidence="1">
    <location>
        <begin position="101"/>
        <end position="116"/>
    </location>
</feature>
<sequence>MIKNVLLLSALFSCCNQAVAQAHQHGQGQLFISQEENEWHMQFILPAADVLGFEHAPEDAQQKKALQSLIKRLNQNEGVVDLSGRCSLREVTHSLRELSLFEDHENGGNDDHHGEEPQGGGSHDSDRHEDDHHNDHNAHHALTVHEEHNASENHHDDNHDDEHKDVEVEYHFACDASNKKLSVTLFQWLPSLSRIHAQWITDTGQGTAILTPVNPDVEW</sequence>
<comment type="caution">
    <text evidence="3">The sequence shown here is derived from an EMBL/GenBank/DDBJ whole genome shotgun (WGS) entry which is preliminary data.</text>
</comment>
<proteinExistence type="predicted"/>
<dbReference type="EMBL" id="JBBMQS010000013">
    <property type="protein sequence ID" value="MEM5499375.1"/>
    <property type="molecule type" value="Genomic_DNA"/>
</dbReference>
<dbReference type="Pfam" id="PF10986">
    <property type="entry name" value="ZrgA"/>
    <property type="match status" value="1"/>
</dbReference>
<protein>
    <submittedName>
        <fullName evidence="3">DUF2796 domain-containing protein</fullName>
    </submittedName>
</protein>
<accession>A0ABU9SZS4</accession>
<dbReference type="InterPro" id="IPR021253">
    <property type="entry name" value="ZrgA-like"/>
</dbReference>
<organism evidence="3 4">
    <name type="scientific">Paraglaciecola mesophila</name>
    <dbReference type="NCBI Taxonomy" id="197222"/>
    <lineage>
        <taxon>Bacteria</taxon>
        <taxon>Pseudomonadati</taxon>
        <taxon>Pseudomonadota</taxon>
        <taxon>Gammaproteobacteria</taxon>
        <taxon>Alteromonadales</taxon>
        <taxon>Alteromonadaceae</taxon>
        <taxon>Paraglaciecola</taxon>
    </lineage>
</organism>
<keyword evidence="2" id="KW-0732">Signal</keyword>
<keyword evidence="4" id="KW-1185">Reference proteome</keyword>
<name>A0ABU9SZS4_9ALTE</name>
<evidence type="ECO:0000256" key="2">
    <source>
        <dbReference type="SAM" id="SignalP"/>
    </source>
</evidence>
<gene>
    <name evidence="3" type="ORF">WNY77_18330</name>
</gene>
<feature type="region of interest" description="Disordered" evidence="1">
    <location>
        <begin position="101"/>
        <end position="135"/>
    </location>
</feature>
<feature type="signal peptide" evidence="2">
    <location>
        <begin position="1"/>
        <end position="20"/>
    </location>
</feature>
<feature type="chain" id="PRO_5047221582" evidence="2">
    <location>
        <begin position="21"/>
        <end position="219"/>
    </location>
</feature>
<evidence type="ECO:0000256" key="1">
    <source>
        <dbReference type="SAM" id="MobiDB-lite"/>
    </source>
</evidence>
<feature type="compositionally biased region" description="Basic and acidic residues" evidence="1">
    <location>
        <begin position="123"/>
        <end position="135"/>
    </location>
</feature>
<dbReference type="RefSeq" id="WP_342882524.1">
    <property type="nucleotide sequence ID" value="NZ_JBBMQS010000013.1"/>
</dbReference>
<dbReference type="Proteomes" id="UP001461163">
    <property type="component" value="Unassembled WGS sequence"/>
</dbReference>
<reference evidence="3 4" key="1">
    <citation type="submission" date="2024-03" db="EMBL/GenBank/DDBJ databases">
        <title>Community enrichment and isolation of bacterial strains for fucoidan degradation.</title>
        <authorList>
            <person name="Sichert A."/>
        </authorList>
    </citation>
    <scope>NUCLEOTIDE SEQUENCE [LARGE SCALE GENOMIC DNA]</scope>
    <source>
        <strain evidence="3 4">AS12</strain>
    </source>
</reference>
<evidence type="ECO:0000313" key="4">
    <source>
        <dbReference type="Proteomes" id="UP001461163"/>
    </source>
</evidence>